<comment type="caution">
    <text evidence="3">The sequence shown here is derived from an EMBL/GenBank/DDBJ whole genome shotgun (WGS) entry which is preliminary data.</text>
</comment>
<dbReference type="PANTHER" id="PTHR30143">
    <property type="entry name" value="ACID HYDRATASE"/>
    <property type="match status" value="1"/>
</dbReference>
<reference evidence="3" key="2">
    <citation type="submission" date="2020-09" db="EMBL/GenBank/DDBJ databases">
        <authorList>
            <person name="Sun Q."/>
            <person name="Zhou Y."/>
        </authorList>
    </citation>
    <scope>NUCLEOTIDE SEQUENCE</scope>
    <source>
        <strain evidence="3">CGMCC 4.7312</strain>
    </source>
</reference>
<dbReference type="InterPro" id="IPR036663">
    <property type="entry name" value="Fumarylacetoacetase_C_sf"/>
</dbReference>
<protein>
    <submittedName>
        <fullName evidence="3">2-keto-4-pentenoate hydratase</fullName>
    </submittedName>
</protein>
<dbReference type="PANTHER" id="PTHR30143:SF0">
    <property type="entry name" value="2-KETO-4-PENTENOATE HYDRATASE"/>
    <property type="match status" value="1"/>
</dbReference>
<keyword evidence="1" id="KW-0456">Lyase</keyword>
<dbReference type="EMBL" id="BMNB01000021">
    <property type="protein sequence ID" value="GGM52870.1"/>
    <property type="molecule type" value="Genomic_DNA"/>
</dbReference>
<dbReference type="Proteomes" id="UP000608890">
    <property type="component" value="Unassembled WGS sequence"/>
</dbReference>
<proteinExistence type="predicted"/>
<accession>A0A917U4J8</accession>
<name>A0A917U4J8_9ACTN</name>
<dbReference type="Gene3D" id="3.90.850.10">
    <property type="entry name" value="Fumarylacetoacetase-like, C-terminal domain"/>
    <property type="match status" value="1"/>
</dbReference>
<evidence type="ECO:0000313" key="3">
    <source>
        <dbReference type="EMBL" id="GGM52870.1"/>
    </source>
</evidence>
<dbReference type="GO" id="GO:0008684">
    <property type="term" value="F:2-oxopent-4-enoate hydratase activity"/>
    <property type="evidence" value="ECO:0007669"/>
    <property type="project" value="TreeGrafter"/>
</dbReference>
<keyword evidence="4" id="KW-1185">Reference proteome</keyword>
<evidence type="ECO:0000313" key="4">
    <source>
        <dbReference type="Proteomes" id="UP000608890"/>
    </source>
</evidence>
<dbReference type="Pfam" id="PF01557">
    <property type="entry name" value="FAA_hydrolase"/>
    <property type="match status" value="1"/>
</dbReference>
<dbReference type="GO" id="GO:0005737">
    <property type="term" value="C:cytoplasm"/>
    <property type="evidence" value="ECO:0007669"/>
    <property type="project" value="TreeGrafter"/>
</dbReference>
<dbReference type="AlphaFoldDB" id="A0A917U4J8"/>
<evidence type="ECO:0000256" key="1">
    <source>
        <dbReference type="ARBA" id="ARBA00023239"/>
    </source>
</evidence>
<feature type="domain" description="Fumarylacetoacetase-like C-terminal" evidence="2">
    <location>
        <begin position="76"/>
        <end position="257"/>
    </location>
</feature>
<gene>
    <name evidence="3" type="primary">mhpD</name>
    <name evidence="3" type="ORF">GCM10011608_42240</name>
</gene>
<organism evidence="3 4">
    <name type="scientific">Micromonospora sonchi</name>
    <dbReference type="NCBI Taxonomy" id="1763543"/>
    <lineage>
        <taxon>Bacteria</taxon>
        <taxon>Bacillati</taxon>
        <taxon>Actinomycetota</taxon>
        <taxon>Actinomycetes</taxon>
        <taxon>Micromonosporales</taxon>
        <taxon>Micromonosporaceae</taxon>
        <taxon>Micromonospora</taxon>
    </lineage>
</organism>
<dbReference type="RefSeq" id="WP_189046998.1">
    <property type="nucleotide sequence ID" value="NZ_BMNB01000021.1"/>
</dbReference>
<dbReference type="InterPro" id="IPR011234">
    <property type="entry name" value="Fumarylacetoacetase-like_C"/>
</dbReference>
<reference evidence="3" key="1">
    <citation type="journal article" date="2014" name="Int. J. Syst. Evol. Microbiol.">
        <title>Complete genome sequence of Corynebacterium casei LMG S-19264T (=DSM 44701T), isolated from a smear-ripened cheese.</title>
        <authorList>
            <consortium name="US DOE Joint Genome Institute (JGI-PGF)"/>
            <person name="Walter F."/>
            <person name="Albersmeier A."/>
            <person name="Kalinowski J."/>
            <person name="Ruckert C."/>
        </authorList>
    </citation>
    <scope>NUCLEOTIDE SEQUENCE</scope>
    <source>
        <strain evidence="3">CGMCC 4.7312</strain>
    </source>
</reference>
<evidence type="ECO:0000259" key="2">
    <source>
        <dbReference type="Pfam" id="PF01557"/>
    </source>
</evidence>
<dbReference type="SUPFAM" id="SSF56529">
    <property type="entry name" value="FAH"/>
    <property type="match status" value="1"/>
</dbReference>
<sequence length="264" mass="27185">MTEVARAADVLRSAYESRVPIAPLRGDLLPVGDVDAAYAVQRAQVDDWVAAGRRRIGAKIGLTSAAVQQAFGVYQPDFGVLFADMAVPDGDEVDLGALLQPRVEAEVAFVLGADLPFERVTAADVIRATDHLLPAIEVVDSRIADWDISIVDTVADNASSGLFVLGNQPRRLSDVDLRLAGMVLEHAGEPVSVGAGAACLGNPVHAVAWLAGTLAAAGAPLSAGDVVLSGALGPMVPVTAGGGYEARICGLGSVRVRFGGKEQA</sequence>
<dbReference type="InterPro" id="IPR050772">
    <property type="entry name" value="Hydratase-Decarb/MhpD_sf"/>
</dbReference>